<name>A0A7W1WTM7_9BACL</name>
<dbReference type="AlphaFoldDB" id="A0A7W1WTM7"/>
<sequence>MKKEDSRYLVTIHCKQCGERFMLKGKMRKGKVETGFKRCLCDNENDFEVQKEQL</sequence>
<proteinExistence type="predicted"/>
<keyword evidence="2" id="KW-1185">Reference proteome</keyword>
<organism evidence="1 2">
    <name type="scientific">Paenactinomyces guangxiensis</name>
    <dbReference type="NCBI Taxonomy" id="1490290"/>
    <lineage>
        <taxon>Bacteria</taxon>
        <taxon>Bacillati</taxon>
        <taxon>Bacillota</taxon>
        <taxon>Bacilli</taxon>
        <taxon>Bacillales</taxon>
        <taxon>Thermoactinomycetaceae</taxon>
        <taxon>Paenactinomyces</taxon>
    </lineage>
</organism>
<dbReference type="RefSeq" id="WP_181753272.1">
    <property type="nucleotide sequence ID" value="NZ_JACEIQ010000017.1"/>
</dbReference>
<accession>A0A7W1WTM7</accession>
<evidence type="ECO:0000313" key="2">
    <source>
        <dbReference type="Proteomes" id="UP000535491"/>
    </source>
</evidence>
<reference evidence="1 2" key="1">
    <citation type="submission" date="2020-07" db="EMBL/GenBank/DDBJ databases">
        <authorList>
            <person name="Feng H."/>
        </authorList>
    </citation>
    <scope>NUCLEOTIDE SEQUENCE [LARGE SCALE GENOMIC DNA]</scope>
    <source>
        <strain evidence="2">s-10</strain>
    </source>
</reference>
<gene>
    <name evidence="1" type="ORF">H1191_15115</name>
</gene>
<protein>
    <submittedName>
        <fullName evidence="1">Uncharacterized protein</fullName>
    </submittedName>
</protein>
<comment type="caution">
    <text evidence="1">The sequence shown here is derived from an EMBL/GenBank/DDBJ whole genome shotgun (WGS) entry which is preliminary data.</text>
</comment>
<dbReference type="Proteomes" id="UP000535491">
    <property type="component" value="Unassembled WGS sequence"/>
</dbReference>
<evidence type="ECO:0000313" key="1">
    <source>
        <dbReference type="EMBL" id="MBA4495626.1"/>
    </source>
</evidence>
<dbReference type="EMBL" id="JACEIQ010000017">
    <property type="protein sequence ID" value="MBA4495626.1"/>
    <property type="molecule type" value="Genomic_DNA"/>
</dbReference>